<evidence type="ECO:0000313" key="10">
    <source>
        <dbReference type="Proteomes" id="UP000244855"/>
    </source>
</evidence>
<feature type="domain" description="Major facilitator superfamily (MFS) profile" evidence="8">
    <location>
        <begin position="41"/>
        <end position="478"/>
    </location>
</feature>
<dbReference type="GO" id="GO:0005351">
    <property type="term" value="F:carbohydrate:proton symporter activity"/>
    <property type="evidence" value="ECO:0007669"/>
    <property type="project" value="TreeGrafter"/>
</dbReference>
<reference evidence="9 10" key="1">
    <citation type="journal article" date="2018" name="Sci. Rep.">
        <title>Comparative genomics provides insights into the lifestyle and reveals functional heterogeneity of dark septate endophytic fungi.</title>
        <authorList>
            <person name="Knapp D.G."/>
            <person name="Nemeth J.B."/>
            <person name="Barry K."/>
            <person name="Hainaut M."/>
            <person name="Henrissat B."/>
            <person name="Johnson J."/>
            <person name="Kuo A."/>
            <person name="Lim J.H.P."/>
            <person name="Lipzen A."/>
            <person name="Nolan M."/>
            <person name="Ohm R.A."/>
            <person name="Tamas L."/>
            <person name="Grigoriev I.V."/>
            <person name="Spatafora J.W."/>
            <person name="Nagy L.G."/>
            <person name="Kovacs G.M."/>
        </authorList>
    </citation>
    <scope>NUCLEOTIDE SEQUENCE [LARGE SCALE GENOMIC DNA]</scope>
    <source>
        <strain evidence="9 10">DSE2036</strain>
    </source>
</reference>
<feature type="transmembrane region" description="Helical" evidence="7">
    <location>
        <begin position="199"/>
        <end position="220"/>
    </location>
</feature>
<dbReference type="Proteomes" id="UP000244855">
    <property type="component" value="Unassembled WGS sequence"/>
</dbReference>
<dbReference type="InterPro" id="IPR050360">
    <property type="entry name" value="MFS_Sugar_Transporters"/>
</dbReference>
<dbReference type="STRING" id="97972.A0A2V1E8D0"/>
<dbReference type="GO" id="GO:0016020">
    <property type="term" value="C:membrane"/>
    <property type="evidence" value="ECO:0007669"/>
    <property type="project" value="UniProtKB-SubCell"/>
</dbReference>
<feature type="transmembrane region" description="Helical" evidence="7">
    <location>
        <begin position="331"/>
        <end position="349"/>
    </location>
</feature>
<accession>A0A2V1E8D0</accession>
<dbReference type="InterPro" id="IPR020846">
    <property type="entry name" value="MFS_dom"/>
</dbReference>
<dbReference type="InterPro" id="IPR005828">
    <property type="entry name" value="MFS_sugar_transport-like"/>
</dbReference>
<evidence type="ECO:0000256" key="1">
    <source>
        <dbReference type="ARBA" id="ARBA00004141"/>
    </source>
</evidence>
<feature type="transmembrane region" description="Helical" evidence="7">
    <location>
        <begin position="426"/>
        <end position="447"/>
    </location>
</feature>
<feature type="transmembrane region" description="Helical" evidence="7">
    <location>
        <begin position="173"/>
        <end position="193"/>
    </location>
</feature>
<evidence type="ECO:0000256" key="3">
    <source>
        <dbReference type="ARBA" id="ARBA00022692"/>
    </source>
</evidence>
<dbReference type="PANTHER" id="PTHR48022:SF29">
    <property type="entry name" value="SUGAR TRANSPORTER, PUTATIVE (AFU_ORTHOLOGUE AFUA_6G14500)-RELATED"/>
    <property type="match status" value="1"/>
</dbReference>
<evidence type="ECO:0000256" key="6">
    <source>
        <dbReference type="SAM" id="MobiDB-lite"/>
    </source>
</evidence>
<keyword evidence="3 7" id="KW-0812">Transmembrane</keyword>
<dbReference type="FunFam" id="1.20.1250.20:FF:000117">
    <property type="entry name" value="MFS hexose transporter"/>
    <property type="match status" value="1"/>
</dbReference>
<evidence type="ECO:0000256" key="4">
    <source>
        <dbReference type="ARBA" id="ARBA00022989"/>
    </source>
</evidence>
<dbReference type="InterPro" id="IPR036259">
    <property type="entry name" value="MFS_trans_sf"/>
</dbReference>
<sequence>MSPVGGNAAKAHAPDVLSRLVEQDKVPWYKKRNLRVLYALLLPTCIGIEMTSGFDSQMINTVQIAPTWQNYFNHPGGALLGIISAAYNLGAICALPFVPWVNDTWGRRWAIFGGSWVMVVGAIIQALSVNATMYIIARWILGFGIPFCIIGGSSLMGELAYPKERAIMTSLFNALWFVGSLIAAGVSFGTQVIPNDWAWRIPSLLQAGPSLIQICFIFFIPESPRFLISKERSEEAYHILVHYHAEGNLHSPFIRAEMAQITSTIRIELQNSKRSWLEMFSTPGMRRRVLVGSFLGLFTQWSGNTLISYYLSALLKMIGYTDPNFKSKLNVGWTAWNLVNAVLISLLVRRFPRRKMYLTCAISLLCVYISWTVSMARFMQTSSKITAKVTIFFIFAYSPCYNIGYNALTYTFLVELFPFAQRAKGITIFQFFGRSAGFFTTFVNPIGLDNVSWRWLITYCVWLAFEIVFIYFMFPETYGRTLEELAFLFEDQSLADEAAAKVEKHLQQELTDWDSGQKSVVTHITAAHSKYPSEVDERFSRWVAAEPESGSWDGTASGGIVWHDENEIRQQTERKKRSGVPGVEDRFSRWP</sequence>
<feature type="transmembrane region" description="Helical" evidence="7">
    <location>
        <begin position="36"/>
        <end position="54"/>
    </location>
</feature>
<feature type="transmembrane region" description="Helical" evidence="7">
    <location>
        <begin position="74"/>
        <end position="97"/>
    </location>
</feature>
<dbReference type="Gene3D" id="1.20.1250.20">
    <property type="entry name" value="MFS general substrate transporter like domains"/>
    <property type="match status" value="1"/>
</dbReference>
<protein>
    <submittedName>
        <fullName evidence="9">Hexose transporter-like protein</fullName>
    </submittedName>
</protein>
<feature type="transmembrane region" description="Helical" evidence="7">
    <location>
        <begin position="139"/>
        <end position="161"/>
    </location>
</feature>
<comment type="subcellular location">
    <subcellularLocation>
        <location evidence="1">Membrane</location>
        <topology evidence="1">Multi-pass membrane protein</topology>
    </subcellularLocation>
</comment>
<evidence type="ECO:0000259" key="8">
    <source>
        <dbReference type="PROSITE" id="PS50850"/>
    </source>
</evidence>
<evidence type="ECO:0000313" key="9">
    <source>
        <dbReference type="EMBL" id="PVI05560.1"/>
    </source>
</evidence>
<dbReference type="Pfam" id="PF00083">
    <property type="entry name" value="Sugar_tr"/>
    <property type="match status" value="1"/>
</dbReference>
<keyword evidence="4 7" id="KW-1133">Transmembrane helix</keyword>
<feature type="transmembrane region" description="Helical" evidence="7">
    <location>
        <begin position="391"/>
        <end position="414"/>
    </location>
</feature>
<dbReference type="PANTHER" id="PTHR48022">
    <property type="entry name" value="PLASTIDIC GLUCOSE TRANSPORTER 4"/>
    <property type="match status" value="1"/>
</dbReference>
<proteinExistence type="inferred from homology"/>
<feature type="transmembrane region" description="Helical" evidence="7">
    <location>
        <begin position="109"/>
        <end position="127"/>
    </location>
</feature>
<feature type="region of interest" description="Disordered" evidence="6">
    <location>
        <begin position="565"/>
        <end position="591"/>
    </location>
</feature>
<organism evidence="9 10">
    <name type="scientific">Periconia macrospinosa</name>
    <dbReference type="NCBI Taxonomy" id="97972"/>
    <lineage>
        <taxon>Eukaryota</taxon>
        <taxon>Fungi</taxon>
        <taxon>Dikarya</taxon>
        <taxon>Ascomycota</taxon>
        <taxon>Pezizomycotina</taxon>
        <taxon>Dothideomycetes</taxon>
        <taxon>Pleosporomycetidae</taxon>
        <taxon>Pleosporales</taxon>
        <taxon>Massarineae</taxon>
        <taxon>Periconiaceae</taxon>
        <taxon>Periconia</taxon>
    </lineage>
</organism>
<dbReference type="EMBL" id="KZ805313">
    <property type="protein sequence ID" value="PVI05560.1"/>
    <property type="molecule type" value="Genomic_DNA"/>
</dbReference>
<evidence type="ECO:0000256" key="5">
    <source>
        <dbReference type="ARBA" id="ARBA00023136"/>
    </source>
</evidence>
<dbReference type="SUPFAM" id="SSF103473">
    <property type="entry name" value="MFS general substrate transporter"/>
    <property type="match status" value="1"/>
</dbReference>
<feature type="transmembrane region" description="Helical" evidence="7">
    <location>
        <begin position="289"/>
        <end position="311"/>
    </location>
</feature>
<comment type="similarity">
    <text evidence="2">Belongs to the major facilitator superfamily. Sugar transporter (TC 2.A.1.1) family.</text>
</comment>
<dbReference type="PROSITE" id="PS50850">
    <property type="entry name" value="MFS"/>
    <property type="match status" value="1"/>
</dbReference>
<name>A0A2V1E8D0_9PLEO</name>
<dbReference type="OrthoDB" id="6133115at2759"/>
<keyword evidence="5 7" id="KW-0472">Membrane</keyword>
<evidence type="ECO:0000256" key="7">
    <source>
        <dbReference type="SAM" id="Phobius"/>
    </source>
</evidence>
<evidence type="ECO:0000256" key="2">
    <source>
        <dbReference type="ARBA" id="ARBA00010992"/>
    </source>
</evidence>
<dbReference type="AlphaFoldDB" id="A0A2V1E8D0"/>
<gene>
    <name evidence="9" type="ORF">DM02DRAFT_516500</name>
</gene>
<keyword evidence="10" id="KW-1185">Reference proteome</keyword>
<feature type="transmembrane region" description="Helical" evidence="7">
    <location>
        <begin position="453"/>
        <end position="474"/>
    </location>
</feature>